<dbReference type="Pfam" id="PF12833">
    <property type="entry name" value="HTH_18"/>
    <property type="match status" value="1"/>
</dbReference>
<dbReference type="InterPro" id="IPR009057">
    <property type="entry name" value="Homeodomain-like_sf"/>
</dbReference>
<comment type="caution">
    <text evidence="5">The sequence shown here is derived from an EMBL/GenBank/DDBJ whole genome shotgun (WGS) entry which is preliminary data.</text>
</comment>
<name>A0A510UMM8_ALIFS</name>
<organism evidence="5 7">
    <name type="scientific">Aliivibrio fischeri</name>
    <name type="common">Vibrio fischeri</name>
    <dbReference type="NCBI Taxonomy" id="668"/>
    <lineage>
        <taxon>Bacteria</taxon>
        <taxon>Pseudomonadati</taxon>
        <taxon>Pseudomonadota</taxon>
        <taxon>Gammaproteobacteria</taxon>
        <taxon>Vibrionales</taxon>
        <taxon>Vibrionaceae</taxon>
        <taxon>Aliivibrio</taxon>
    </lineage>
</organism>
<accession>A0A510UMM8</accession>
<dbReference type="GO" id="GO:0003700">
    <property type="term" value="F:DNA-binding transcription factor activity"/>
    <property type="evidence" value="ECO:0007669"/>
    <property type="project" value="InterPro"/>
</dbReference>
<dbReference type="PROSITE" id="PS01124">
    <property type="entry name" value="HTH_ARAC_FAMILY_2"/>
    <property type="match status" value="1"/>
</dbReference>
<dbReference type="Proteomes" id="UP000448038">
    <property type="component" value="Unassembled WGS sequence"/>
</dbReference>
<reference evidence="5 7" key="1">
    <citation type="submission" date="2019-07" db="EMBL/GenBank/DDBJ databases">
        <title>Whole genome shotgun sequence of Aliivibrio fischeri NBRC 101058.</title>
        <authorList>
            <person name="Hosoyama A."/>
            <person name="Uohara A."/>
            <person name="Ohji S."/>
            <person name="Ichikawa N."/>
        </authorList>
    </citation>
    <scope>NUCLEOTIDE SEQUENCE [LARGE SCALE GENOMIC DNA]</scope>
    <source>
        <strain evidence="5 7">NBRC 101058</strain>
    </source>
</reference>
<dbReference type="PANTHER" id="PTHR43280">
    <property type="entry name" value="ARAC-FAMILY TRANSCRIPTIONAL REGULATOR"/>
    <property type="match status" value="1"/>
</dbReference>
<dbReference type="Gene3D" id="1.10.10.60">
    <property type="entry name" value="Homeodomain-like"/>
    <property type="match status" value="1"/>
</dbReference>
<dbReference type="SUPFAM" id="SSF46689">
    <property type="entry name" value="Homeodomain-like"/>
    <property type="match status" value="1"/>
</dbReference>
<evidence type="ECO:0000256" key="3">
    <source>
        <dbReference type="ARBA" id="ARBA00023163"/>
    </source>
</evidence>
<evidence type="ECO:0000313" key="8">
    <source>
        <dbReference type="Proteomes" id="UP000448038"/>
    </source>
</evidence>
<proteinExistence type="predicted"/>
<evidence type="ECO:0000313" key="5">
    <source>
        <dbReference type="EMBL" id="GEK15923.1"/>
    </source>
</evidence>
<gene>
    <name evidence="5" type="ORF">AFI02nite_39590</name>
    <name evidence="6" type="ORF">GNP88_19100</name>
</gene>
<reference evidence="6 8" key="2">
    <citation type="submission" date="2019-11" db="EMBL/GenBank/DDBJ databases">
        <title>Using colonization assays and comparative genomics to discover symbiosis behaviors and factors in Vibrio fischeri.</title>
        <authorList>
            <person name="Bongrand C."/>
            <person name="Moriano-Gutierrez S."/>
            <person name="Arevalo P."/>
            <person name="Mcfall-Ngai M."/>
            <person name="Visick K."/>
            <person name="Polz M.F."/>
            <person name="Ruby E.G."/>
        </authorList>
    </citation>
    <scope>NUCLEOTIDE SEQUENCE [LARGE SCALE GENOMIC DNA]</scope>
    <source>
        <strain evidence="6">Emors.4.1</strain>
        <strain evidence="8">emors.4.1</strain>
    </source>
</reference>
<evidence type="ECO:0000256" key="1">
    <source>
        <dbReference type="ARBA" id="ARBA00023015"/>
    </source>
</evidence>
<evidence type="ECO:0000313" key="7">
    <source>
        <dbReference type="Proteomes" id="UP000321787"/>
    </source>
</evidence>
<dbReference type="Proteomes" id="UP000321787">
    <property type="component" value="Unassembled WGS sequence"/>
</dbReference>
<feature type="domain" description="HTH araC/xylS-type" evidence="4">
    <location>
        <begin position="184"/>
        <end position="283"/>
    </location>
</feature>
<evidence type="ECO:0000256" key="2">
    <source>
        <dbReference type="ARBA" id="ARBA00023125"/>
    </source>
</evidence>
<evidence type="ECO:0000259" key="4">
    <source>
        <dbReference type="PROSITE" id="PS01124"/>
    </source>
</evidence>
<sequence>MSSLSTIYPKCKNEENHVVSSKLFKVGINNLGCDWGELLTITKTTESMYFYGSNKSQTIYVTEQNSLCLFYSATATKWKTNDNKGILKQGGVVLFDCNQPFTYSVNQSNSIILIIIPYQIYDAENITKMLEGRGFIYSRFILSILREIDNDNVNALKNKLFSLINILPVVSENHASNKRLSLFERIKKIIHAHALDNFFSLDKASSLSFCSKRKLHNCLAKEGTSYSKMIHEYRIEYFAEQLIIDRQAKVKTLCYKSGFNSPSYAAKQFKLVKGVTPVRYRRTF</sequence>
<evidence type="ECO:0000313" key="6">
    <source>
        <dbReference type="EMBL" id="MUK51225.1"/>
    </source>
</evidence>
<protein>
    <submittedName>
        <fullName evidence="6">Helix-turn-helix domain-containing protein</fullName>
    </submittedName>
</protein>
<keyword evidence="3" id="KW-0804">Transcription</keyword>
<dbReference type="PANTHER" id="PTHR43280:SF2">
    <property type="entry name" value="HTH-TYPE TRANSCRIPTIONAL REGULATOR EXSA"/>
    <property type="match status" value="1"/>
</dbReference>
<keyword evidence="2" id="KW-0238">DNA-binding</keyword>
<dbReference type="EMBL" id="BJTZ01000047">
    <property type="protein sequence ID" value="GEK15923.1"/>
    <property type="molecule type" value="Genomic_DNA"/>
</dbReference>
<dbReference type="InterPro" id="IPR018060">
    <property type="entry name" value="HTH_AraC"/>
</dbReference>
<dbReference type="GO" id="GO:0043565">
    <property type="term" value="F:sequence-specific DNA binding"/>
    <property type="evidence" value="ECO:0007669"/>
    <property type="project" value="InterPro"/>
</dbReference>
<dbReference type="EMBL" id="WOBN01000040">
    <property type="protein sequence ID" value="MUK51225.1"/>
    <property type="molecule type" value="Genomic_DNA"/>
</dbReference>
<keyword evidence="1" id="KW-0805">Transcription regulation</keyword>
<dbReference type="RefSeq" id="WP_146866561.1">
    <property type="nucleotide sequence ID" value="NZ_BJTZ01000047.1"/>
</dbReference>
<dbReference type="SMART" id="SM00342">
    <property type="entry name" value="HTH_ARAC"/>
    <property type="match status" value="1"/>
</dbReference>
<dbReference type="AlphaFoldDB" id="A0A510UMM8"/>